<protein>
    <submittedName>
        <fullName evidence="4">E3 ubiquitin-protein ligase KEG</fullName>
    </submittedName>
</protein>
<evidence type="ECO:0000259" key="3">
    <source>
        <dbReference type="PROSITE" id="PS51806"/>
    </source>
</evidence>
<dbReference type="Pfam" id="PF14144">
    <property type="entry name" value="DOG1"/>
    <property type="match status" value="1"/>
</dbReference>
<dbReference type="InterPro" id="IPR000719">
    <property type="entry name" value="Prot_kinase_dom"/>
</dbReference>
<dbReference type="SUPFAM" id="SSF56112">
    <property type="entry name" value="Protein kinase-like (PK-like)"/>
    <property type="match status" value="1"/>
</dbReference>
<name>W9RC30_9ROSA</name>
<reference evidence="5" key="1">
    <citation type="submission" date="2013-01" db="EMBL/GenBank/DDBJ databases">
        <title>Draft Genome Sequence of a Mulberry Tree, Morus notabilis C.K. Schneid.</title>
        <authorList>
            <person name="He N."/>
            <person name="Zhao S."/>
        </authorList>
    </citation>
    <scope>NUCLEOTIDE SEQUENCE</scope>
</reference>
<dbReference type="GO" id="GO:0004672">
    <property type="term" value="F:protein kinase activity"/>
    <property type="evidence" value="ECO:0007669"/>
    <property type="project" value="InterPro"/>
</dbReference>
<gene>
    <name evidence="4" type="ORF">L484_025756</name>
</gene>
<dbReference type="PROSITE" id="PS50011">
    <property type="entry name" value="PROTEIN_KINASE_DOM"/>
    <property type="match status" value="1"/>
</dbReference>
<dbReference type="PROSITE" id="PS51806">
    <property type="entry name" value="DOG1"/>
    <property type="match status" value="1"/>
</dbReference>
<dbReference type="GO" id="GO:0005524">
    <property type="term" value="F:ATP binding"/>
    <property type="evidence" value="ECO:0007669"/>
    <property type="project" value="InterPro"/>
</dbReference>
<dbReference type="PANTHER" id="PTHR47209">
    <property type="entry name" value="OS06G0639500 PROTEIN"/>
    <property type="match status" value="1"/>
</dbReference>
<dbReference type="eggNOG" id="KOG0198">
    <property type="taxonomic scope" value="Eukaryota"/>
</dbReference>
<feature type="domain" description="Protein kinase" evidence="2">
    <location>
        <begin position="45"/>
        <end position="310"/>
    </location>
</feature>
<dbReference type="Proteomes" id="UP000030645">
    <property type="component" value="Unassembled WGS sequence"/>
</dbReference>
<accession>W9RC30</accession>
<evidence type="ECO:0000259" key="2">
    <source>
        <dbReference type="PROSITE" id="PS50011"/>
    </source>
</evidence>
<feature type="compositionally biased region" description="Basic and acidic residues" evidence="1">
    <location>
        <begin position="626"/>
        <end position="641"/>
    </location>
</feature>
<dbReference type="InterPro" id="IPR025422">
    <property type="entry name" value="TGA_domain"/>
</dbReference>
<sequence>MAEQIGKTKPVVSFEYELFEGDPDHLRTVVATPTPDGPWIEPASLKLKYRIGRGPFGDVRLATHHQSSHDFDEYHELALKVLHPLEKDHMQKFLDKFEELFFKSRGFHNVCWLHGISIIDGKICIAMKVYEGSVGDKVAQLKGGKLQLSDALRHGVQLAKGILELHSIEVLVLNLKPSNILLNENDETVLGDFGIPYLLLGMPLRSPDLVLRLGTPNYMAPEQWEPEVRGPVSFETDSWGFGCCFVEMLTGVQPWSGKSIEEIYHLVVIKKEKPHIPSGLPPAIEGVINGCFEYDLRNRPLIADILHVFESSQNAVLSEGEWFGSRTSALSGRSRSGGHTAWYLSKDHLLVGDIVRSRKPLNARKPQTMDVPEGTVVSLESNSERESFVLVKLPGVRNPVRVLTSTIERVTSGFAMGDWVRLKGDSGKHSPIGILHSIQRDGGVVAGFIGLETLWRGQLTDLQMASTYYIGQFIRLKENVRSPRFEWPRKSGGAWATGKISQILPNGCLVVKFPGRFVLGDEPHCFLADSAEVELVSFDTCSGVVHKYQHVEDFHWAVRPLAIALGLFTAMKFSLFVGRTVSTGLKKGRRNSVLHNDSCQDGQSGSTAAWLPPPVANLFKDGATARKEFEEDEREERKEDEGGMLNTEEGGDESDCCLAETFPCMRLHKRGSAKRGFSWEKYDQWRQKQRHRAARLGKQLKARWELEELIEEQLKSFYVHYHSAMVPTQLKDIPQLLMPKWALPYELAAMSWLGDWRPSAILELVLGLVRSSASSELSSSLLSSSYADSPGAEQLLLQLIHEIRIEEKVLDGEMAEIQATCILHLPFGPMNIKSSEYALACVQSVFKTIERVITKAQHLRFKALELVLKKVFSPIDAAEFLVAFEEIQDSIHQFAVDQTVQKGPAMVPLRTLGSS</sequence>
<dbReference type="GO" id="GO:0043565">
    <property type="term" value="F:sequence-specific DNA binding"/>
    <property type="evidence" value="ECO:0007669"/>
    <property type="project" value="InterPro"/>
</dbReference>
<feature type="domain" description="DOG1" evidence="3">
    <location>
        <begin position="675"/>
        <end position="901"/>
    </location>
</feature>
<dbReference type="Pfam" id="PF07714">
    <property type="entry name" value="PK_Tyr_Ser-Thr"/>
    <property type="match status" value="1"/>
</dbReference>
<dbReference type="AlphaFoldDB" id="W9RC30"/>
<feature type="region of interest" description="Disordered" evidence="1">
    <location>
        <begin position="626"/>
        <end position="652"/>
    </location>
</feature>
<evidence type="ECO:0000313" key="5">
    <source>
        <dbReference type="Proteomes" id="UP000030645"/>
    </source>
</evidence>
<dbReference type="InterPro" id="IPR001245">
    <property type="entry name" value="Ser-Thr/Tyr_kinase_cat_dom"/>
</dbReference>
<proteinExistence type="predicted"/>
<dbReference type="EMBL" id="KE344562">
    <property type="protein sequence ID" value="EXB67275.1"/>
    <property type="molecule type" value="Genomic_DNA"/>
</dbReference>
<evidence type="ECO:0000313" key="4">
    <source>
        <dbReference type="EMBL" id="EXB67275.1"/>
    </source>
</evidence>
<dbReference type="GO" id="GO:0006351">
    <property type="term" value="P:DNA-templated transcription"/>
    <property type="evidence" value="ECO:0007669"/>
    <property type="project" value="InterPro"/>
</dbReference>
<organism evidence="4 5">
    <name type="scientific">Morus notabilis</name>
    <dbReference type="NCBI Taxonomy" id="981085"/>
    <lineage>
        <taxon>Eukaryota</taxon>
        <taxon>Viridiplantae</taxon>
        <taxon>Streptophyta</taxon>
        <taxon>Embryophyta</taxon>
        <taxon>Tracheophyta</taxon>
        <taxon>Spermatophyta</taxon>
        <taxon>Magnoliopsida</taxon>
        <taxon>eudicotyledons</taxon>
        <taxon>Gunneridae</taxon>
        <taxon>Pentapetalae</taxon>
        <taxon>rosids</taxon>
        <taxon>fabids</taxon>
        <taxon>Rosales</taxon>
        <taxon>Moraceae</taxon>
        <taxon>Moreae</taxon>
        <taxon>Morus</taxon>
    </lineage>
</organism>
<evidence type="ECO:0000256" key="1">
    <source>
        <dbReference type="SAM" id="MobiDB-lite"/>
    </source>
</evidence>
<dbReference type="InterPro" id="IPR053293">
    <property type="entry name" value="OCM_Kinase"/>
</dbReference>
<dbReference type="InterPro" id="IPR011009">
    <property type="entry name" value="Kinase-like_dom_sf"/>
</dbReference>
<dbReference type="Gene3D" id="1.10.510.10">
    <property type="entry name" value="Transferase(Phosphotransferase) domain 1"/>
    <property type="match status" value="1"/>
</dbReference>
<dbReference type="PANTHER" id="PTHR47209:SF10">
    <property type="entry name" value="E3 UBIQUITIN-PROTEIN LIGASE KEG-LIKE"/>
    <property type="match status" value="1"/>
</dbReference>
<dbReference type="STRING" id="981085.W9RC30"/>
<keyword evidence="5" id="KW-1185">Reference proteome</keyword>